<dbReference type="Gene3D" id="1.10.1660.10">
    <property type="match status" value="1"/>
</dbReference>
<dbReference type="Proteomes" id="UP001424441">
    <property type="component" value="Unassembled WGS sequence"/>
</dbReference>
<evidence type="ECO:0000256" key="1">
    <source>
        <dbReference type="ARBA" id="ARBA00023015"/>
    </source>
</evidence>
<gene>
    <name evidence="5" type="ORF">GCM10008943_11190</name>
</gene>
<dbReference type="PANTHER" id="PTHR30204">
    <property type="entry name" value="REDOX-CYCLING DRUG-SENSING TRANSCRIPTIONAL ACTIVATOR SOXR"/>
    <property type="match status" value="1"/>
</dbReference>
<sequence>MKNFTIGEVSSASGVKIPTIRYYEQSGLIPVPDRTEGNRRLYEQADIRRLIFIRHSRELGFEVDAIRALLQLQDNPDQPCTVADQLARERLIDVQQRIAKLNALQAELQKMLEGCAHGRVDECRVIEVLSNHDECIHHQAL</sequence>
<dbReference type="PRINTS" id="PR00040">
    <property type="entry name" value="HTHMERR"/>
</dbReference>
<keyword evidence="2" id="KW-0238">DNA-binding</keyword>
<evidence type="ECO:0000259" key="4">
    <source>
        <dbReference type="PROSITE" id="PS50937"/>
    </source>
</evidence>
<evidence type="ECO:0000313" key="5">
    <source>
        <dbReference type="EMBL" id="GAA0597816.1"/>
    </source>
</evidence>
<accession>A0ABP3QUU4</accession>
<name>A0ABP3QUU4_9HYPH</name>
<dbReference type="EMBL" id="BAAADE010000001">
    <property type="protein sequence ID" value="GAA0597816.1"/>
    <property type="molecule type" value="Genomic_DNA"/>
</dbReference>
<keyword evidence="6" id="KW-1185">Reference proteome</keyword>
<keyword evidence="3" id="KW-0804">Transcription</keyword>
<dbReference type="SMART" id="SM00422">
    <property type="entry name" value="HTH_MERR"/>
    <property type="match status" value="1"/>
</dbReference>
<dbReference type="PROSITE" id="PS00552">
    <property type="entry name" value="HTH_MERR_1"/>
    <property type="match status" value="1"/>
</dbReference>
<dbReference type="CDD" id="cd04785">
    <property type="entry name" value="HTH_CadR-PbrR-like"/>
    <property type="match status" value="1"/>
</dbReference>
<dbReference type="Pfam" id="PF13411">
    <property type="entry name" value="MerR_1"/>
    <property type="match status" value="1"/>
</dbReference>
<dbReference type="PROSITE" id="PS50937">
    <property type="entry name" value="HTH_MERR_2"/>
    <property type="match status" value="1"/>
</dbReference>
<keyword evidence="1" id="KW-0805">Transcription regulation</keyword>
<reference evidence="6" key="1">
    <citation type="journal article" date="2019" name="Int. J. Syst. Evol. Microbiol.">
        <title>The Global Catalogue of Microorganisms (GCM) 10K type strain sequencing project: providing services to taxonomists for standard genome sequencing and annotation.</title>
        <authorList>
            <consortium name="The Broad Institute Genomics Platform"/>
            <consortium name="The Broad Institute Genome Sequencing Center for Infectious Disease"/>
            <person name="Wu L."/>
            <person name="Ma J."/>
        </authorList>
    </citation>
    <scope>NUCLEOTIDE SEQUENCE [LARGE SCALE GENOMIC DNA]</scope>
    <source>
        <strain evidence="6">JCM 15115</strain>
    </source>
</reference>
<evidence type="ECO:0000256" key="3">
    <source>
        <dbReference type="ARBA" id="ARBA00023163"/>
    </source>
</evidence>
<dbReference type="SUPFAM" id="SSF46955">
    <property type="entry name" value="Putative DNA-binding domain"/>
    <property type="match status" value="1"/>
</dbReference>
<dbReference type="PANTHER" id="PTHR30204:SF94">
    <property type="entry name" value="HEAVY METAL-DEPENDENT TRANSCRIPTIONAL REGULATOR HI_0293-RELATED"/>
    <property type="match status" value="1"/>
</dbReference>
<comment type="caution">
    <text evidence="5">The sequence shown here is derived from an EMBL/GenBank/DDBJ whole genome shotgun (WGS) entry which is preliminary data.</text>
</comment>
<proteinExistence type="predicted"/>
<evidence type="ECO:0000313" key="6">
    <source>
        <dbReference type="Proteomes" id="UP001424441"/>
    </source>
</evidence>
<protein>
    <submittedName>
        <fullName evidence="5">Helix-turn-helix domain-containing protein</fullName>
    </submittedName>
</protein>
<dbReference type="InterPro" id="IPR000551">
    <property type="entry name" value="MerR-type_HTH_dom"/>
</dbReference>
<dbReference type="RefSeq" id="WP_343802523.1">
    <property type="nucleotide sequence ID" value="NZ_BAAADE010000001.1"/>
</dbReference>
<evidence type="ECO:0000256" key="2">
    <source>
        <dbReference type="ARBA" id="ARBA00023125"/>
    </source>
</evidence>
<feature type="domain" description="HTH merR-type" evidence="4">
    <location>
        <begin position="3"/>
        <end position="72"/>
    </location>
</feature>
<dbReference type="InterPro" id="IPR009061">
    <property type="entry name" value="DNA-bd_dom_put_sf"/>
</dbReference>
<organism evidence="5 6">
    <name type="scientific">Paenochrobactrum glaciei</name>
    <dbReference type="NCBI Taxonomy" id="486407"/>
    <lineage>
        <taxon>Bacteria</taxon>
        <taxon>Pseudomonadati</taxon>
        <taxon>Pseudomonadota</taxon>
        <taxon>Alphaproteobacteria</taxon>
        <taxon>Hyphomicrobiales</taxon>
        <taxon>Brucellaceae</taxon>
        <taxon>Paenochrobactrum</taxon>
    </lineage>
</organism>
<dbReference type="InterPro" id="IPR047057">
    <property type="entry name" value="MerR_fam"/>
</dbReference>